<evidence type="ECO:0000259" key="1">
    <source>
        <dbReference type="Pfam" id="PF13460"/>
    </source>
</evidence>
<dbReference type="EMBL" id="CP046600">
    <property type="protein sequence ID" value="QUR65766.1"/>
    <property type="molecule type" value="Genomic_DNA"/>
</dbReference>
<dbReference type="Proteomes" id="UP000682202">
    <property type="component" value="Chromosome"/>
</dbReference>
<dbReference type="InterPro" id="IPR016040">
    <property type="entry name" value="NAD(P)-bd_dom"/>
</dbReference>
<dbReference type="GO" id="GO:0016646">
    <property type="term" value="F:oxidoreductase activity, acting on the CH-NH group of donors, NAD or NADP as acceptor"/>
    <property type="evidence" value="ECO:0007669"/>
    <property type="project" value="TreeGrafter"/>
</dbReference>
<dbReference type="PANTHER" id="PTHR43355:SF2">
    <property type="entry name" value="FLAVIN REDUCTASE (NADPH)"/>
    <property type="match status" value="1"/>
</dbReference>
<proteinExistence type="predicted"/>
<reference evidence="2" key="1">
    <citation type="submission" date="2019-12" db="EMBL/GenBank/DDBJ databases">
        <title>Mycobacterium spongiae sp. nov.</title>
        <authorList>
            <person name="Stinear T."/>
        </authorList>
    </citation>
    <scope>NUCLEOTIDE SEQUENCE</scope>
    <source>
        <strain evidence="2">FSD4b-SM</strain>
    </source>
</reference>
<dbReference type="AlphaFoldDB" id="A0A975JUA0"/>
<sequence>MRHAGRCGPREGPSDTATKEANAVKVTILGATGQLGRECLKQCLEADHEVTVLVRTPGKLPDALRDMVTVVQGDALSPADVVRALPVGTQAVLFAIGVDEKTSPADLCTDATRNVLAAMRENLQGQEPRLVWCGGGSTIVKDDAVTWGSRFVRWYGEHFLKHRHTDKEHQLALLEKSRDIRWTGIRPLQMKPGARTGKYRLGFHPFSAMSKISFADCAHAMVGMMDDDTWLGKAPIVQY</sequence>
<evidence type="ECO:0000313" key="2">
    <source>
        <dbReference type="EMBL" id="QUR65766.1"/>
    </source>
</evidence>
<dbReference type="InterPro" id="IPR036291">
    <property type="entry name" value="NAD(P)-bd_dom_sf"/>
</dbReference>
<accession>A0A975JUA0</accession>
<dbReference type="PANTHER" id="PTHR43355">
    <property type="entry name" value="FLAVIN REDUCTASE (NADPH)"/>
    <property type="match status" value="1"/>
</dbReference>
<protein>
    <submittedName>
        <fullName evidence="2">NAD(P)H-binding protein</fullName>
    </submittedName>
</protein>
<dbReference type="Gene3D" id="3.40.50.720">
    <property type="entry name" value="NAD(P)-binding Rossmann-like Domain"/>
    <property type="match status" value="1"/>
</dbReference>
<feature type="domain" description="NAD(P)-binding" evidence="1">
    <location>
        <begin position="30"/>
        <end position="227"/>
    </location>
</feature>
<dbReference type="InterPro" id="IPR051606">
    <property type="entry name" value="Polyketide_Oxido-like"/>
</dbReference>
<gene>
    <name evidence="2" type="ORF">F6B93_00545</name>
</gene>
<dbReference type="KEGG" id="mspg:F6B93_00545"/>
<evidence type="ECO:0000313" key="3">
    <source>
        <dbReference type="Proteomes" id="UP000682202"/>
    </source>
</evidence>
<keyword evidence="3" id="KW-1185">Reference proteome</keyword>
<dbReference type="SUPFAM" id="SSF51735">
    <property type="entry name" value="NAD(P)-binding Rossmann-fold domains"/>
    <property type="match status" value="1"/>
</dbReference>
<dbReference type="Pfam" id="PF13460">
    <property type="entry name" value="NAD_binding_10"/>
    <property type="match status" value="1"/>
</dbReference>
<name>A0A975JUA0_9MYCO</name>
<organism evidence="2 3">
    <name type="scientific">Mycobacterium spongiae</name>
    <dbReference type="NCBI Taxonomy" id="886343"/>
    <lineage>
        <taxon>Bacteria</taxon>
        <taxon>Bacillati</taxon>
        <taxon>Actinomycetota</taxon>
        <taxon>Actinomycetes</taxon>
        <taxon>Mycobacteriales</taxon>
        <taxon>Mycobacteriaceae</taxon>
        <taxon>Mycobacterium</taxon>
    </lineage>
</organism>